<proteinExistence type="predicted"/>
<gene>
    <name evidence="2" type="ORF">AVDCRST_MAG18-4225</name>
</gene>
<name>A0A6J4VSU3_9BACT</name>
<protein>
    <submittedName>
        <fullName evidence="2">Uncharacterized protein</fullName>
    </submittedName>
</protein>
<reference evidence="2" key="1">
    <citation type="submission" date="2020-02" db="EMBL/GenBank/DDBJ databases">
        <authorList>
            <person name="Meier V. D."/>
        </authorList>
    </citation>
    <scope>NUCLEOTIDE SEQUENCE</scope>
    <source>
        <strain evidence="2">AVDCRST_MAG18</strain>
    </source>
</reference>
<dbReference type="EMBL" id="CADCWN010000338">
    <property type="protein sequence ID" value="CAA9587837.1"/>
    <property type="molecule type" value="Genomic_DNA"/>
</dbReference>
<accession>A0A6J4VSU3</accession>
<organism evidence="2">
    <name type="scientific">uncultured Thermomicrobiales bacterium</name>
    <dbReference type="NCBI Taxonomy" id="1645740"/>
    <lineage>
        <taxon>Bacteria</taxon>
        <taxon>Pseudomonadati</taxon>
        <taxon>Thermomicrobiota</taxon>
        <taxon>Thermomicrobia</taxon>
        <taxon>Thermomicrobiales</taxon>
        <taxon>environmental samples</taxon>
    </lineage>
</organism>
<sequence length="44" mass="4563">MLPQPLRTRGAATIPYARATLLSDPLPGIGHSVSHPATFPGVPT</sequence>
<evidence type="ECO:0000313" key="2">
    <source>
        <dbReference type="EMBL" id="CAA9587837.1"/>
    </source>
</evidence>
<dbReference type="AlphaFoldDB" id="A0A6J4VSU3"/>
<feature type="region of interest" description="Disordered" evidence="1">
    <location>
        <begin position="25"/>
        <end position="44"/>
    </location>
</feature>
<evidence type="ECO:0000256" key="1">
    <source>
        <dbReference type="SAM" id="MobiDB-lite"/>
    </source>
</evidence>